<dbReference type="AlphaFoldDB" id="S8CY73"/>
<name>S8CY73_9LAMI</name>
<comment type="similarity">
    <text evidence="2 11">Belongs to the germin family.</text>
</comment>
<keyword evidence="5 8" id="KW-0479">Metal-binding</keyword>
<feature type="non-terminal residue" evidence="13">
    <location>
        <position position="1"/>
    </location>
</feature>
<evidence type="ECO:0000259" key="12">
    <source>
        <dbReference type="SMART" id="SM00835"/>
    </source>
</evidence>
<dbReference type="Gene3D" id="2.60.120.10">
    <property type="entry name" value="Jelly Rolls"/>
    <property type="match status" value="1"/>
</dbReference>
<evidence type="ECO:0000256" key="7">
    <source>
        <dbReference type="ARBA" id="ARBA00023211"/>
    </source>
</evidence>
<dbReference type="PROSITE" id="PS00725">
    <property type="entry name" value="GERMIN"/>
    <property type="match status" value="1"/>
</dbReference>
<evidence type="ECO:0000256" key="10">
    <source>
        <dbReference type="PIRSR" id="PIRSR601929-3"/>
    </source>
</evidence>
<evidence type="ECO:0000256" key="5">
    <source>
        <dbReference type="ARBA" id="ARBA00022723"/>
    </source>
</evidence>
<feature type="chain" id="PRO_5019612396" description="Germin-like protein" evidence="11">
    <location>
        <begin position="17"/>
        <end position="210"/>
    </location>
</feature>
<dbReference type="InterPro" id="IPR006045">
    <property type="entry name" value="Cupin_1"/>
</dbReference>
<evidence type="ECO:0000256" key="9">
    <source>
        <dbReference type="PIRSR" id="PIRSR601929-2"/>
    </source>
</evidence>
<reference evidence="13 14" key="1">
    <citation type="journal article" date="2013" name="BMC Genomics">
        <title>The miniature genome of a carnivorous plant Genlisea aurea contains a low number of genes and short non-coding sequences.</title>
        <authorList>
            <person name="Leushkin E.V."/>
            <person name="Sutormin R.A."/>
            <person name="Nabieva E.R."/>
            <person name="Penin A.A."/>
            <person name="Kondrashov A.S."/>
            <person name="Logacheva M.D."/>
        </authorList>
    </citation>
    <scope>NUCLEOTIDE SEQUENCE [LARGE SCALE GENOMIC DNA]</scope>
</reference>
<keyword evidence="11" id="KW-0732">Signal</keyword>
<feature type="binding site" evidence="9">
    <location>
        <position position="104"/>
    </location>
    <ligand>
        <name>Mn(2+)</name>
        <dbReference type="ChEBI" id="CHEBI:29035"/>
    </ligand>
</feature>
<feature type="domain" description="Cupin type-1" evidence="12">
    <location>
        <begin position="54"/>
        <end position="204"/>
    </location>
</feature>
<keyword evidence="14" id="KW-1185">Reference proteome</keyword>
<evidence type="ECO:0000256" key="1">
    <source>
        <dbReference type="ARBA" id="ARBA00004271"/>
    </source>
</evidence>
<evidence type="ECO:0000256" key="6">
    <source>
        <dbReference type="ARBA" id="ARBA00023157"/>
    </source>
</evidence>
<dbReference type="OrthoDB" id="1921208at2759"/>
<dbReference type="SMART" id="SM00835">
    <property type="entry name" value="Cupin_1"/>
    <property type="match status" value="1"/>
</dbReference>
<sequence length="210" mass="21811">IILFVAFLSVLTLSSGFVPFPAQDFCVASQAAAAGFPVSCKDPLLVTADDFFAGGLHIAGNTTNPFRASITALNLALMPGLNTLGLTIARLDLAAGGFVPPHTHPRATEILSVIDGSLEVGFISSSPGNRLFKKILHEGDSFVVPVGLVHYQRNAAAGNTVAFVAVNNPNPGIIAIPSTLFGATPDLAADYLSGALQLDVKIVEELLAKF</sequence>
<evidence type="ECO:0000256" key="11">
    <source>
        <dbReference type="RuleBase" id="RU366015"/>
    </source>
</evidence>
<evidence type="ECO:0000256" key="2">
    <source>
        <dbReference type="ARBA" id="ARBA00007456"/>
    </source>
</evidence>
<feature type="binding site" evidence="8">
    <location>
        <position position="104"/>
    </location>
    <ligand>
        <name>oxalate</name>
        <dbReference type="ChEBI" id="CHEBI:30623"/>
    </ligand>
</feature>
<dbReference type="Pfam" id="PF00190">
    <property type="entry name" value="Cupin_1"/>
    <property type="match status" value="1"/>
</dbReference>
<feature type="binding site" evidence="8">
    <location>
        <position position="109"/>
    </location>
    <ligand>
        <name>oxalate</name>
        <dbReference type="ChEBI" id="CHEBI:30623"/>
    </ligand>
</feature>
<feature type="binding site" evidence="9">
    <location>
        <position position="150"/>
    </location>
    <ligand>
        <name>Mn(2+)</name>
        <dbReference type="ChEBI" id="CHEBI:29035"/>
    </ligand>
</feature>
<keyword evidence="6 10" id="KW-1015">Disulfide bond</keyword>
<evidence type="ECO:0000256" key="8">
    <source>
        <dbReference type="PIRSR" id="PIRSR601929-1"/>
    </source>
</evidence>
<organism evidence="13 14">
    <name type="scientific">Genlisea aurea</name>
    <dbReference type="NCBI Taxonomy" id="192259"/>
    <lineage>
        <taxon>Eukaryota</taxon>
        <taxon>Viridiplantae</taxon>
        <taxon>Streptophyta</taxon>
        <taxon>Embryophyta</taxon>
        <taxon>Tracheophyta</taxon>
        <taxon>Spermatophyta</taxon>
        <taxon>Magnoliopsida</taxon>
        <taxon>eudicotyledons</taxon>
        <taxon>Gunneridae</taxon>
        <taxon>Pentapetalae</taxon>
        <taxon>asterids</taxon>
        <taxon>lamiids</taxon>
        <taxon>Lamiales</taxon>
        <taxon>Lentibulariaceae</taxon>
        <taxon>Genlisea</taxon>
    </lineage>
</organism>
<evidence type="ECO:0000256" key="4">
    <source>
        <dbReference type="ARBA" id="ARBA00022525"/>
    </source>
</evidence>
<dbReference type="PANTHER" id="PTHR31238">
    <property type="entry name" value="GERMIN-LIKE PROTEIN SUBFAMILY 3 MEMBER 3"/>
    <property type="match status" value="1"/>
</dbReference>
<evidence type="ECO:0000313" key="14">
    <source>
        <dbReference type="Proteomes" id="UP000015453"/>
    </source>
</evidence>
<keyword evidence="4 11" id="KW-0964">Secreted</keyword>
<feature type="binding site" evidence="9">
    <location>
        <position position="102"/>
    </location>
    <ligand>
        <name>Mn(2+)</name>
        <dbReference type="ChEBI" id="CHEBI:29035"/>
    </ligand>
</feature>
<keyword evidence="3 11" id="KW-0052">Apoplast</keyword>
<evidence type="ECO:0000256" key="3">
    <source>
        <dbReference type="ARBA" id="ARBA00022523"/>
    </source>
</evidence>
<dbReference type="Proteomes" id="UP000015453">
    <property type="component" value="Unassembled WGS sequence"/>
</dbReference>
<dbReference type="EMBL" id="AUSU01001877">
    <property type="protein sequence ID" value="EPS69966.1"/>
    <property type="molecule type" value="Genomic_DNA"/>
</dbReference>
<comment type="subcellular location">
    <subcellularLocation>
        <location evidence="1 11">Secreted</location>
        <location evidence="1 11">Extracellular space</location>
        <location evidence="1 11">Apoplast</location>
    </subcellularLocation>
</comment>
<dbReference type="InterPro" id="IPR019780">
    <property type="entry name" value="Germin_Mn-BS"/>
</dbReference>
<feature type="disulfide bond" evidence="10">
    <location>
        <begin position="26"/>
        <end position="40"/>
    </location>
</feature>
<dbReference type="InterPro" id="IPR014710">
    <property type="entry name" value="RmlC-like_jellyroll"/>
</dbReference>
<feature type="signal peptide" evidence="11">
    <location>
        <begin position="1"/>
        <end position="16"/>
    </location>
</feature>
<dbReference type="GO" id="GO:0048046">
    <property type="term" value="C:apoplast"/>
    <property type="evidence" value="ECO:0007669"/>
    <property type="project" value="UniProtKB-SubCell"/>
</dbReference>
<accession>S8CY73</accession>
<dbReference type="GO" id="GO:0030145">
    <property type="term" value="F:manganese ion binding"/>
    <property type="evidence" value="ECO:0007669"/>
    <property type="project" value="UniProtKB-UniRule"/>
</dbReference>
<comment type="caution">
    <text evidence="13">The sequence shown here is derived from an EMBL/GenBank/DDBJ whole genome shotgun (WGS) entry which is preliminary data.</text>
</comment>
<gene>
    <name evidence="13" type="ORF">M569_04800</name>
</gene>
<protein>
    <recommendedName>
        <fullName evidence="11">Germin-like protein</fullName>
    </recommendedName>
</protein>
<keyword evidence="7 8" id="KW-0464">Manganese</keyword>
<proteinExistence type="inferred from homology"/>
<dbReference type="PRINTS" id="PR00325">
    <property type="entry name" value="GERMIN"/>
</dbReference>
<evidence type="ECO:0000313" key="13">
    <source>
        <dbReference type="EMBL" id="EPS69966.1"/>
    </source>
</evidence>
<dbReference type="SUPFAM" id="SSF51182">
    <property type="entry name" value="RmlC-like cupins"/>
    <property type="match status" value="1"/>
</dbReference>
<dbReference type="CDD" id="cd02241">
    <property type="entry name" value="cupin_OxOx"/>
    <property type="match status" value="1"/>
</dbReference>
<dbReference type="InterPro" id="IPR001929">
    <property type="entry name" value="Germin"/>
</dbReference>
<dbReference type="InterPro" id="IPR011051">
    <property type="entry name" value="RmlC_Cupin_sf"/>
</dbReference>
<feature type="binding site" evidence="9">
    <location>
        <position position="109"/>
    </location>
    <ligand>
        <name>Mn(2+)</name>
        <dbReference type="ChEBI" id="CHEBI:29035"/>
    </ligand>
</feature>